<dbReference type="AlphaFoldDB" id="A9WUE7"/>
<dbReference type="EMBL" id="CP000910">
    <property type="protein sequence ID" value="ABY24818.1"/>
    <property type="molecule type" value="Genomic_DNA"/>
</dbReference>
<reference evidence="3" key="1">
    <citation type="journal article" date="2008" name="J. Bacteriol.">
        <title>Genome sequence of the fish pathogen Renibacterium salmoninarum suggests reductive evolution away from an environmental Arthrobacter ancestor.</title>
        <authorList>
            <person name="Wiens G.D."/>
            <person name="Rockey D.D."/>
            <person name="Wu Z."/>
            <person name="Chang J."/>
            <person name="Levy R."/>
            <person name="Crane S."/>
            <person name="Chen D.S."/>
            <person name="Capri G.R."/>
            <person name="Burnett J.R."/>
            <person name="Sudheesh P.S."/>
            <person name="Schipma M.J."/>
            <person name="Burd H."/>
            <person name="Bhattacharyya A."/>
            <person name="Rhodes L.D."/>
            <person name="Kaul R."/>
            <person name="Strom M.S."/>
        </authorList>
    </citation>
    <scope>NUCLEOTIDE SEQUENCE [LARGE SCALE GENOMIC DNA]</scope>
    <source>
        <strain evidence="3">ATCC 33209 / DSM 20767 / JCM 11484 / NBRC 15589 / NCIMB 2235</strain>
    </source>
</reference>
<sequence>MADESSTSTAFSQLCYNSCVLTFPRADEGVYSEDTMKSTFSKAALVAIIAVPLALSACSSPDSSSGNNSAGSSASAMQSSSANNADKGTGMPENPKSELLVQMNERFAAEPKFAGLSAECKATVVRMGIGFTAPLASSIESLKPGTVQQVKDAVAELKGATPASLNGAFETIEATAGTDEATKAENTDKITAMFKPISDWLTANCNGFVPKG</sequence>
<keyword evidence="3" id="KW-1185">Reference proteome</keyword>
<dbReference type="Proteomes" id="UP000002007">
    <property type="component" value="Chromosome"/>
</dbReference>
<gene>
    <name evidence="2" type="ordered locus">RSal33209_3097</name>
</gene>
<dbReference type="HOGENOM" id="CLU_1298918_0_0_11"/>
<dbReference type="STRING" id="288705.RSal33209_3097"/>
<organism evidence="2 3">
    <name type="scientific">Renibacterium salmoninarum (strain ATCC 33209 / DSM 20767 / JCM 11484 / NBRC 15589 / NCIMB 2235)</name>
    <dbReference type="NCBI Taxonomy" id="288705"/>
    <lineage>
        <taxon>Bacteria</taxon>
        <taxon>Bacillati</taxon>
        <taxon>Actinomycetota</taxon>
        <taxon>Actinomycetes</taxon>
        <taxon>Micrococcales</taxon>
        <taxon>Micrococcaceae</taxon>
        <taxon>Renibacterium</taxon>
    </lineage>
</organism>
<evidence type="ECO:0000313" key="3">
    <source>
        <dbReference type="Proteomes" id="UP000002007"/>
    </source>
</evidence>
<protein>
    <submittedName>
        <fullName evidence="2">Uncharacterized protein</fullName>
    </submittedName>
</protein>
<feature type="compositionally biased region" description="Low complexity" evidence="1">
    <location>
        <begin position="62"/>
        <end position="85"/>
    </location>
</feature>
<dbReference type="KEGG" id="rsa:RSal33209_3097"/>
<feature type="region of interest" description="Disordered" evidence="1">
    <location>
        <begin position="62"/>
        <end position="95"/>
    </location>
</feature>
<name>A9WUE7_RENSM</name>
<evidence type="ECO:0000256" key="1">
    <source>
        <dbReference type="SAM" id="MobiDB-lite"/>
    </source>
</evidence>
<evidence type="ECO:0000313" key="2">
    <source>
        <dbReference type="EMBL" id="ABY24818.1"/>
    </source>
</evidence>
<accession>A9WUE7</accession>
<proteinExistence type="predicted"/>